<dbReference type="Pfam" id="PF13646">
    <property type="entry name" value="HEAT_2"/>
    <property type="match status" value="1"/>
</dbReference>
<reference evidence="1" key="2">
    <citation type="submission" date="2020-09" db="EMBL/GenBank/DDBJ databases">
        <authorList>
            <person name="Sun Q."/>
            <person name="Zhou Y."/>
        </authorList>
    </citation>
    <scope>NUCLEOTIDE SEQUENCE</scope>
    <source>
        <strain evidence="1">CGMCC 4.7138</strain>
    </source>
</reference>
<protein>
    <recommendedName>
        <fullName evidence="3">HEAT repeat domain-containing protein</fullName>
    </recommendedName>
</protein>
<evidence type="ECO:0000313" key="1">
    <source>
        <dbReference type="EMBL" id="GGO21551.1"/>
    </source>
</evidence>
<comment type="caution">
    <text evidence="1">The sequence shown here is derived from an EMBL/GenBank/DDBJ whole genome shotgun (WGS) entry which is preliminary data.</text>
</comment>
<dbReference type="InterPro" id="IPR011989">
    <property type="entry name" value="ARM-like"/>
</dbReference>
<proteinExistence type="predicted"/>
<dbReference type="InterPro" id="IPR016024">
    <property type="entry name" value="ARM-type_fold"/>
</dbReference>
<reference evidence="1" key="1">
    <citation type="journal article" date="2014" name="Int. J. Syst. Evol. Microbiol.">
        <title>Complete genome sequence of Corynebacterium casei LMG S-19264T (=DSM 44701T), isolated from a smear-ripened cheese.</title>
        <authorList>
            <consortium name="US DOE Joint Genome Institute (JGI-PGF)"/>
            <person name="Walter F."/>
            <person name="Albersmeier A."/>
            <person name="Kalinowski J."/>
            <person name="Ruckert C."/>
        </authorList>
    </citation>
    <scope>NUCLEOTIDE SEQUENCE</scope>
    <source>
        <strain evidence="1">CGMCC 4.7138</strain>
    </source>
</reference>
<dbReference type="AlphaFoldDB" id="A0A8H9LIB3"/>
<evidence type="ECO:0008006" key="3">
    <source>
        <dbReference type="Google" id="ProtNLM"/>
    </source>
</evidence>
<organism evidence="1 2">
    <name type="scientific">Microbispora bryophytorum</name>
    <dbReference type="NCBI Taxonomy" id="1460882"/>
    <lineage>
        <taxon>Bacteria</taxon>
        <taxon>Bacillati</taxon>
        <taxon>Actinomycetota</taxon>
        <taxon>Actinomycetes</taxon>
        <taxon>Streptosporangiales</taxon>
        <taxon>Streptosporangiaceae</taxon>
        <taxon>Microbispora</taxon>
    </lineage>
</organism>
<dbReference type="EMBL" id="BMMN01000009">
    <property type="protein sequence ID" value="GGO21551.1"/>
    <property type="molecule type" value="Genomic_DNA"/>
</dbReference>
<dbReference type="Proteomes" id="UP000653480">
    <property type="component" value="Unassembled WGS sequence"/>
</dbReference>
<sequence>MVPMTTPEVSMPEVSMPEVTMPTVTTPEMMREVTMPGDDTSTLHALQALESSSSSVRLQAVLAAGTTPDPRFVDTLIERCAIEPDFYVRDMLTWALTRHSPSATVPKLIGELGSERAQARSQALHTLSKIGDRQAWPAITRELLTDADDEVARSAWRAAVVLAPEGEESELAGVLATQLGRGERETQLSLSRALIALGKVIMGPLGAAMTDRDPRVRQHAIATERLLRDPDAGFEFAIEEAKRVAVLGTDGQEG</sequence>
<name>A0A8H9LIB3_9ACTN</name>
<gene>
    <name evidence="1" type="ORF">GCM10011574_49040</name>
</gene>
<dbReference type="Gene3D" id="1.25.10.10">
    <property type="entry name" value="Leucine-rich Repeat Variant"/>
    <property type="match status" value="1"/>
</dbReference>
<accession>A0A8H9LIB3</accession>
<evidence type="ECO:0000313" key="2">
    <source>
        <dbReference type="Proteomes" id="UP000653480"/>
    </source>
</evidence>
<dbReference type="SUPFAM" id="SSF48371">
    <property type="entry name" value="ARM repeat"/>
    <property type="match status" value="1"/>
</dbReference>
<keyword evidence="2" id="KW-1185">Reference proteome</keyword>